<gene>
    <name evidence="1" type="ORF">IWW38_003465</name>
</gene>
<reference evidence="1" key="1">
    <citation type="submission" date="2022-07" db="EMBL/GenBank/DDBJ databases">
        <title>Phylogenomic reconstructions and comparative analyses of Kickxellomycotina fungi.</title>
        <authorList>
            <person name="Reynolds N.K."/>
            <person name="Stajich J.E."/>
            <person name="Barry K."/>
            <person name="Grigoriev I.V."/>
            <person name="Crous P."/>
            <person name="Smith M.E."/>
        </authorList>
    </citation>
    <scope>NUCLEOTIDE SEQUENCE</scope>
    <source>
        <strain evidence="1">CBS 190363</strain>
    </source>
</reference>
<organism evidence="1 2">
    <name type="scientific">Coemansia aciculifera</name>
    <dbReference type="NCBI Taxonomy" id="417176"/>
    <lineage>
        <taxon>Eukaryota</taxon>
        <taxon>Fungi</taxon>
        <taxon>Fungi incertae sedis</taxon>
        <taxon>Zoopagomycota</taxon>
        <taxon>Kickxellomycotina</taxon>
        <taxon>Kickxellomycetes</taxon>
        <taxon>Kickxellales</taxon>
        <taxon>Kickxellaceae</taxon>
        <taxon>Coemansia</taxon>
    </lineage>
</organism>
<evidence type="ECO:0000313" key="2">
    <source>
        <dbReference type="Proteomes" id="UP001139981"/>
    </source>
</evidence>
<dbReference type="Proteomes" id="UP001139981">
    <property type="component" value="Unassembled WGS sequence"/>
</dbReference>
<accession>A0ACC1M2C4</accession>
<keyword evidence="2" id="KW-1185">Reference proteome</keyword>
<feature type="non-terminal residue" evidence="1">
    <location>
        <position position="278"/>
    </location>
</feature>
<comment type="caution">
    <text evidence="1">The sequence shown here is derived from an EMBL/GenBank/DDBJ whole genome shotgun (WGS) entry which is preliminary data.</text>
</comment>
<name>A0ACC1M2C4_9FUNG</name>
<sequence>MASVQTQSSALVADYVAESLRALPAGNLLAVRVVYTADHPVGSLTPQRRLSHFHAENTLSRRALVFVLQGGCLVAGLEVHEFTTLRIEAQGAQPPQTAIAVDCCIEKLDTSGELAGRMPLARTLVAGYLKSLHRYTVALNASAAGVHLFARAQPEYLFARSKDNPGKRILNDLELVKWWQSTLKFALEYSTCSNSSSACSESSRAAVVNCIVPGSTMNESSWFLGNNCAGSSEIAENSRPIDWRWGLPYPLNARAHDCVLQFPDDPITRLLSENHSSA</sequence>
<evidence type="ECO:0000313" key="1">
    <source>
        <dbReference type="EMBL" id="KAJ2891808.1"/>
    </source>
</evidence>
<dbReference type="EMBL" id="JANBVB010000890">
    <property type="protein sequence ID" value="KAJ2891808.1"/>
    <property type="molecule type" value="Genomic_DNA"/>
</dbReference>
<proteinExistence type="predicted"/>
<protein>
    <submittedName>
        <fullName evidence="1">Uncharacterized protein</fullName>
    </submittedName>
</protein>